<evidence type="ECO:0000313" key="2">
    <source>
        <dbReference type="EMBL" id="SFU94151.1"/>
    </source>
</evidence>
<sequence length="330" mass="36937">MPLQARKTKLFNQFSIAMHSTFTRTFIFILALFSVTAASAQAPPDTLSGWNISGIGTLNFSQVSLSNWAAGGQNSLSVLSVAGARADYRKGRNTWNNSLDFTYGLVKLEGGRMQKSDDKVELNLKYGYQASEKWYYTAQVNLKTQLTPTYSVTRDTLLSNFFSPAYILTSLGMDYKPNDKLSVFISPLTGKFTIVQNEELADRGSFGVEPADRDIEGNIISGTGENFRREFGGYVNVRYNNEIFKNITLQSKLDLFTNYLRKAKNVDVNWENQVNFKVNEIISASVFLHAIYDDDININVDRNGDGAIDGTGPRLQFKETLGIGISYKFK</sequence>
<protein>
    <recommendedName>
        <fullName evidence="4">DUF3078 domain-containing protein</fullName>
    </recommendedName>
</protein>
<dbReference type="AlphaFoldDB" id="A0A1I7K9P8"/>
<evidence type="ECO:0008006" key="4">
    <source>
        <dbReference type="Google" id="ProtNLM"/>
    </source>
</evidence>
<evidence type="ECO:0000313" key="3">
    <source>
        <dbReference type="Proteomes" id="UP000182491"/>
    </source>
</evidence>
<feature type="signal peptide" evidence="1">
    <location>
        <begin position="1"/>
        <end position="40"/>
    </location>
</feature>
<keyword evidence="3" id="KW-1185">Reference proteome</keyword>
<feature type="chain" id="PRO_5010162535" description="DUF3078 domain-containing protein" evidence="1">
    <location>
        <begin position="41"/>
        <end position="330"/>
    </location>
</feature>
<accession>A0A1I7K9P8</accession>
<evidence type="ECO:0000256" key="1">
    <source>
        <dbReference type="SAM" id="SignalP"/>
    </source>
</evidence>
<organism evidence="2 3">
    <name type="scientific">Pontibacter akesuensis</name>
    <dbReference type="NCBI Taxonomy" id="388950"/>
    <lineage>
        <taxon>Bacteria</taxon>
        <taxon>Pseudomonadati</taxon>
        <taxon>Bacteroidota</taxon>
        <taxon>Cytophagia</taxon>
        <taxon>Cytophagales</taxon>
        <taxon>Hymenobacteraceae</taxon>
        <taxon>Pontibacter</taxon>
    </lineage>
</organism>
<keyword evidence="1" id="KW-0732">Signal</keyword>
<dbReference type="InterPro" id="IPR021428">
    <property type="entry name" value="DUF3078"/>
</dbReference>
<dbReference type="Proteomes" id="UP000182491">
    <property type="component" value="Unassembled WGS sequence"/>
</dbReference>
<gene>
    <name evidence="2" type="ORF">SAMN04487941_3567</name>
</gene>
<reference evidence="3" key="1">
    <citation type="submission" date="2016-10" db="EMBL/GenBank/DDBJ databases">
        <authorList>
            <person name="Varghese N."/>
        </authorList>
    </citation>
    <scope>NUCLEOTIDE SEQUENCE [LARGE SCALE GENOMIC DNA]</scope>
    <source>
        <strain evidence="3">DSM 18820</strain>
    </source>
</reference>
<name>A0A1I7K9P8_9BACT</name>
<dbReference type="Pfam" id="PF11276">
    <property type="entry name" value="DUF3078"/>
    <property type="match status" value="1"/>
</dbReference>
<dbReference type="EMBL" id="FPCA01000004">
    <property type="protein sequence ID" value="SFU94151.1"/>
    <property type="molecule type" value="Genomic_DNA"/>
</dbReference>
<dbReference type="STRING" id="388950.GCA_001611675_01149"/>
<proteinExistence type="predicted"/>